<keyword evidence="6" id="KW-0472">Membrane</keyword>
<evidence type="ECO:0000256" key="8">
    <source>
        <dbReference type="SAM" id="Coils"/>
    </source>
</evidence>
<evidence type="ECO:0000256" key="1">
    <source>
        <dbReference type="ARBA" id="ARBA00010877"/>
    </source>
</evidence>
<keyword evidence="10" id="KW-1185">Reference proteome</keyword>
<organism evidence="9 10">
    <name type="scientific">Periplaneta americana</name>
    <name type="common">American cockroach</name>
    <name type="synonym">Blatta americana</name>
    <dbReference type="NCBI Taxonomy" id="6978"/>
    <lineage>
        <taxon>Eukaryota</taxon>
        <taxon>Metazoa</taxon>
        <taxon>Ecdysozoa</taxon>
        <taxon>Arthropoda</taxon>
        <taxon>Hexapoda</taxon>
        <taxon>Insecta</taxon>
        <taxon>Pterygota</taxon>
        <taxon>Neoptera</taxon>
        <taxon>Polyneoptera</taxon>
        <taxon>Dictyoptera</taxon>
        <taxon>Blattodea</taxon>
        <taxon>Blattoidea</taxon>
        <taxon>Blattidae</taxon>
        <taxon>Blattinae</taxon>
        <taxon>Periplaneta</taxon>
    </lineage>
</organism>
<evidence type="ECO:0000313" key="10">
    <source>
        <dbReference type="Proteomes" id="UP001148838"/>
    </source>
</evidence>
<feature type="coiled-coil region" evidence="8">
    <location>
        <begin position="445"/>
        <end position="479"/>
    </location>
</feature>
<evidence type="ECO:0000313" key="9">
    <source>
        <dbReference type="EMBL" id="KAJ4445974.1"/>
    </source>
</evidence>
<comment type="caution">
    <text evidence="9">The sequence shown here is derived from an EMBL/GenBank/DDBJ whole genome shotgun (WGS) entry which is preliminary data.</text>
</comment>
<dbReference type="PANTHER" id="PTHR15415">
    <property type="entry name" value="MITOFILIN"/>
    <property type="match status" value="1"/>
</dbReference>
<dbReference type="EMBL" id="JAJSOF020000009">
    <property type="protein sequence ID" value="KAJ4445974.1"/>
    <property type="molecule type" value="Genomic_DNA"/>
</dbReference>
<comment type="subcellular location">
    <subcellularLocation>
        <location evidence="7">Mitochondrion inner membrane</location>
        <topology evidence="7">Single-pass membrane protein</topology>
    </subcellularLocation>
</comment>
<keyword evidence="2 7" id="KW-0812">Transmembrane</keyword>
<evidence type="ECO:0000256" key="2">
    <source>
        <dbReference type="ARBA" id="ARBA00022692"/>
    </source>
</evidence>
<comment type="subunit">
    <text evidence="7">Component of the mitochondrial contact site and cristae organizing system (MICOS) complex.</text>
</comment>
<gene>
    <name evidence="9" type="ORF">ANN_12660</name>
</gene>
<name>A0ABQ8TH82_PERAM</name>
<keyword evidence="4" id="KW-1133">Transmembrane helix</keyword>
<evidence type="ECO:0000256" key="7">
    <source>
        <dbReference type="RuleBase" id="RU363000"/>
    </source>
</evidence>
<dbReference type="PANTHER" id="PTHR15415:SF7">
    <property type="entry name" value="MICOS COMPLEX SUBUNIT MIC60"/>
    <property type="match status" value="1"/>
</dbReference>
<reference evidence="9 10" key="1">
    <citation type="journal article" date="2022" name="Allergy">
        <title>Genome assembly and annotation of Periplaneta americana reveal a comprehensive cockroach allergen profile.</title>
        <authorList>
            <person name="Wang L."/>
            <person name="Xiong Q."/>
            <person name="Saelim N."/>
            <person name="Wang L."/>
            <person name="Nong W."/>
            <person name="Wan A.T."/>
            <person name="Shi M."/>
            <person name="Liu X."/>
            <person name="Cao Q."/>
            <person name="Hui J.H.L."/>
            <person name="Sookrung N."/>
            <person name="Leung T.F."/>
            <person name="Tungtrongchitr A."/>
            <person name="Tsui S.K.W."/>
        </authorList>
    </citation>
    <scope>NUCLEOTIDE SEQUENCE [LARGE SCALE GENOMIC DNA]</scope>
    <source>
        <strain evidence="9">PWHHKU_190912</strain>
    </source>
</reference>
<keyword evidence="3 7" id="KW-0999">Mitochondrion inner membrane</keyword>
<sequence>MASLCEGRNEPLGSLKANGTGFKYTVGTLTVATVATFAYAAYDKDFRRWLGNNVPYSDDFLKIVLQEEGTFLEQLQSVYENVKSSIYTSLFGKTEETKEGKVPVKIEITEEAPKKEYKPPRPVFTEIADQSECPEKAWKEIRVFPDKGKNDDPELVAQIDKPAPEEKELKKLPETHPKNLADLESKISTLAIATVAAYGDATNAIKDYSKNIYAIIDSSVQNLDPDVWEKLKKLIERKDEAVVKAEKNAKEALQNIEKMKNILKGGLDNVSGEILEKANRNVERIMTAVTEAKEELDEARRNARVTEQYWDKVEQARKFFEQELQLLFPGIKLSEKQLRIDEGELDLFLLHAVSTVLYYQKELKKLETITDARIRKALDKVGPGSEAEVILAKITAELEKERRALESEFQKKVLQLRIESESDVRQQLKIQAQAHTDHLADAVAIKQKELERHFQRIHNERLEEEHAAYKMQLAAMLGRLRGMDDALKARAENDKHARKAQVLWSACQSLHRSLKTSTPGVPWQKQLRPLKGEIENVTKAASEEDELVKVVLDGIPPEAVGRGVYTEEAMRERFLKVERVARRLALLPEKGGSLPLYLLSFLQSFLVIKAINPIPSSELADEPVDLSKLDTYDILQRARYWLDRGDFSMALRYMNLLKGAARCIAKDWMNETRILLETQQAANTLMAHAAASGMMYV</sequence>
<comment type="similarity">
    <text evidence="1 7">Belongs to the MICOS complex subunit Mic60 family.</text>
</comment>
<accession>A0ABQ8TH82</accession>
<dbReference type="Pfam" id="PF09731">
    <property type="entry name" value="Mitofilin"/>
    <property type="match status" value="1"/>
</dbReference>
<evidence type="ECO:0000256" key="4">
    <source>
        <dbReference type="ARBA" id="ARBA00022989"/>
    </source>
</evidence>
<keyword evidence="8" id="KW-0175">Coiled coil</keyword>
<evidence type="ECO:0000256" key="5">
    <source>
        <dbReference type="ARBA" id="ARBA00023128"/>
    </source>
</evidence>
<comment type="function">
    <text evidence="7">Component of the MICOS complex, a large protein complex of the mitochondrial inner membrane that plays crucial roles in the maintenance of crista junctions, inner membrane architecture, and formation of contact sites to the outer membrane.</text>
</comment>
<proteinExistence type="inferred from homology"/>
<feature type="coiled-coil region" evidence="8">
    <location>
        <begin position="235"/>
        <end position="309"/>
    </location>
</feature>
<keyword evidence="5 7" id="KW-0496">Mitochondrion</keyword>
<evidence type="ECO:0000256" key="3">
    <source>
        <dbReference type="ARBA" id="ARBA00022792"/>
    </source>
</evidence>
<evidence type="ECO:0000256" key="6">
    <source>
        <dbReference type="ARBA" id="ARBA00023136"/>
    </source>
</evidence>
<protein>
    <recommendedName>
        <fullName evidence="7">MICOS complex subunit MIC60</fullName>
    </recommendedName>
    <alternativeName>
        <fullName evidence="7">Mitofilin</fullName>
    </alternativeName>
</protein>
<dbReference type="Proteomes" id="UP001148838">
    <property type="component" value="Unassembled WGS sequence"/>
</dbReference>
<dbReference type="InterPro" id="IPR019133">
    <property type="entry name" value="MIC60"/>
</dbReference>